<sequence>MKEAYGHNAPSYDVVKHWHRQFKCGWTSVETASISGRPHSTIDDDTIQKVETAILEDHCIAIRQLAQEVKISVWSVEKVIHDHLHMQKLSAQWIPRMLTPFQEQKRVNCFQAHTAMCQENDEDFFGRLIPQDETWVHHYDPETRVQSKQWKHVNLPHPKKIVSKNIRLNRNLRDPDYISSMPKATKFSEIEQGKFLH</sequence>
<proteinExistence type="predicted"/>
<reference evidence="2" key="1">
    <citation type="submission" date="2025-08" db="UniProtKB">
        <authorList>
            <consortium name="RefSeq"/>
        </authorList>
    </citation>
    <scope>IDENTIFICATION</scope>
</reference>
<dbReference type="RefSeq" id="XP_029646115.2">
    <property type="nucleotide sequence ID" value="XM_029790255.2"/>
</dbReference>
<protein>
    <submittedName>
        <fullName evidence="2">Uncharacterized protein LOC115219953</fullName>
    </submittedName>
</protein>
<dbReference type="InterPro" id="IPR036397">
    <property type="entry name" value="RNaseH_sf"/>
</dbReference>
<dbReference type="PANTHER" id="PTHR46060">
    <property type="entry name" value="MARINER MOS1 TRANSPOSASE-LIKE PROTEIN"/>
    <property type="match status" value="1"/>
</dbReference>
<accession>A0A6P7T6T5</accession>
<dbReference type="AlphaFoldDB" id="A0A6P7T6T5"/>
<dbReference type="Gene3D" id="3.30.420.10">
    <property type="entry name" value="Ribonuclease H-like superfamily/Ribonuclease H"/>
    <property type="match status" value="1"/>
</dbReference>
<organism evidence="1 2">
    <name type="scientific">Octopus sinensis</name>
    <name type="common">East Asian common octopus</name>
    <dbReference type="NCBI Taxonomy" id="2607531"/>
    <lineage>
        <taxon>Eukaryota</taxon>
        <taxon>Metazoa</taxon>
        <taxon>Spiralia</taxon>
        <taxon>Lophotrochozoa</taxon>
        <taxon>Mollusca</taxon>
        <taxon>Cephalopoda</taxon>
        <taxon>Coleoidea</taxon>
        <taxon>Octopodiformes</taxon>
        <taxon>Octopoda</taxon>
        <taxon>Incirrata</taxon>
        <taxon>Octopodidae</taxon>
        <taxon>Octopus</taxon>
    </lineage>
</organism>
<dbReference type="Proteomes" id="UP000515154">
    <property type="component" value="Linkage group LG15"/>
</dbReference>
<keyword evidence="1" id="KW-1185">Reference proteome</keyword>
<evidence type="ECO:0000313" key="2">
    <source>
        <dbReference type="RefSeq" id="XP_029646115.2"/>
    </source>
</evidence>
<evidence type="ECO:0000313" key="1">
    <source>
        <dbReference type="Proteomes" id="UP000515154"/>
    </source>
</evidence>
<name>A0A6P7T6T5_9MOLL</name>
<dbReference type="KEGG" id="osn:115219953"/>
<gene>
    <name evidence="2" type="primary">LOC115219953</name>
</gene>
<dbReference type="GO" id="GO:0003676">
    <property type="term" value="F:nucleic acid binding"/>
    <property type="evidence" value="ECO:0007669"/>
    <property type="project" value="InterPro"/>
</dbReference>
<dbReference type="PANTHER" id="PTHR46060:SF1">
    <property type="entry name" value="MARINER MOS1 TRANSPOSASE-LIKE PROTEIN"/>
    <property type="match status" value="1"/>
</dbReference>
<dbReference type="InterPro" id="IPR052709">
    <property type="entry name" value="Transposase-MT_Hybrid"/>
</dbReference>